<feature type="domain" description="Helicase C-terminal" evidence="1">
    <location>
        <begin position="73"/>
        <end position="184"/>
    </location>
</feature>
<gene>
    <name evidence="2" type="ORF">BDP27DRAFT_1371790</name>
</gene>
<dbReference type="PANTHER" id="PTHR47958">
    <property type="entry name" value="ATP-DEPENDENT RNA HELICASE DBP3"/>
    <property type="match status" value="1"/>
</dbReference>
<dbReference type="CDD" id="cd18787">
    <property type="entry name" value="SF2_C_DEAD"/>
    <property type="match status" value="1"/>
</dbReference>
<keyword evidence="3" id="KW-1185">Reference proteome</keyword>
<dbReference type="SUPFAM" id="SSF52540">
    <property type="entry name" value="P-loop containing nucleoside triphosphate hydrolases"/>
    <property type="match status" value="1"/>
</dbReference>
<evidence type="ECO:0000313" key="3">
    <source>
        <dbReference type="Proteomes" id="UP000772434"/>
    </source>
</evidence>
<dbReference type="AlphaFoldDB" id="A0A9P5P9S2"/>
<comment type="caution">
    <text evidence="2">The sequence shown here is derived from an EMBL/GenBank/DDBJ whole genome shotgun (WGS) entry which is preliminary data.</text>
</comment>
<keyword evidence="2" id="KW-0378">Hydrolase</keyword>
<dbReference type="PROSITE" id="PS51194">
    <property type="entry name" value="HELICASE_CTER"/>
    <property type="match status" value="1"/>
</dbReference>
<reference evidence="2" key="1">
    <citation type="submission" date="2020-11" db="EMBL/GenBank/DDBJ databases">
        <authorList>
            <consortium name="DOE Joint Genome Institute"/>
            <person name="Ahrendt S."/>
            <person name="Riley R."/>
            <person name="Andreopoulos W."/>
            <person name="Labutti K."/>
            <person name="Pangilinan J."/>
            <person name="Ruiz-Duenas F.J."/>
            <person name="Barrasa J.M."/>
            <person name="Sanchez-Garcia M."/>
            <person name="Camarero S."/>
            <person name="Miyauchi S."/>
            <person name="Serrano A."/>
            <person name="Linde D."/>
            <person name="Babiker R."/>
            <person name="Drula E."/>
            <person name="Ayuso-Fernandez I."/>
            <person name="Pacheco R."/>
            <person name="Padilla G."/>
            <person name="Ferreira P."/>
            <person name="Barriuso J."/>
            <person name="Kellner H."/>
            <person name="Castanera R."/>
            <person name="Alfaro M."/>
            <person name="Ramirez L."/>
            <person name="Pisabarro A.G."/>
            <person name="Kuo A."/>
            <person name="Tritt A."/>
            <person name="Lipzen A."/>
            <person name="He G."/>
            <person name="Yan M."/>
            <person name="Ng V."/>
            <person name="Cullen D."/>
            <person name="Martin F."/>
            <person name="Rosso M.-N."/>
            <person name="Henrissat B."/>
            <person name="Hibbett D."/>
            <person name="Martinez A.T."/>
            <person name="Grigoriev I.V."/>
        </authorList>
    </citation>
    <scope>NUCLEOTIDE SEQUENCE</scope>
    <source>
        <strain evidence="2">AH 40177</strain>
    </source>
</reference>
<dbReference type="InterPro" id="IPR027417">
    <property type="entry name" value="P-loop_NTPase"/>
</dbReference>
<sequence>MELMPELSPWYMLDMSIAPTRELAHQIQKGRCRSEYKCHACVGGINVKVSKLLLCSTFCLRTFRWWFSHHAADVLGVTKKCIRPSFFATPAGKSRGDALPRESAMWALVHYMQQGDMEQKQPEVLMKEFRSGSSHVLITINLLVRGIDVQQVSLMINYDLSTNRETYIHRVGRGGCFGQKGCCY</sequence>
<dbReference type="Proteomes" id="UP000772434">
    <property type="component" value="Unassembled WGS sequence"/>
</dbReference>
<dbReference type="OrthoDB" id="196131at2759"/>
<evidence type="ECO:0000313" key="2">
    <source>
        <dbReference type="EMBL" id="KAF9059182.1"/>
    </source>
</evidence>
<dbReference type="Pfam" id="PF00271">
    <property type="entry name" value="Helicase_C"/>
    <property type="match status" value="1"/>
</dbReference>
<name>A0A9P5P9S2_9AGAR</name>
<dbReference type="Gene3D" id="3.40.50.300">
    <property type="entry name" value="P-loop containing nucleotide triphosphate hydrolases"/>
    <property type="match status" value="1"/>
</dbReference>
<dbReference type="SMART" id="SM00490">
    <property type="entry name" value="HELICc"/>
    <property type="match status" value="1"/>
</dbReference>
<dbReference type="InterPro" id="IPR001650">
    <property type="entry name" value="Helicase_C-like"/>
</dbReference>
<dbReference type="EMBL" id="JADNRY010000320">
    <property type="protein sequence ID" value="KAF9059182.1"/>
    <property type="molecule type" value="Genomic_DNA"/>
</dbReference>
<proteinExistence type="predicted"/>
<dbReference type="GO" id="GO:0016787">
    <property type="term" value="F:hydrolase activity"/>
    <property type="evidence" value="ECO:0007669"/>
    <property type="project" value="UniProtKB-KW"/>
</dbReference>
<evidence type="ECO:0000259" key="1">
    <source>
        <dbReference type="PROSITE" id="PS51194"/>
    </source>
</evidence>
<accession>A0A9P5P9S2</accession>
<organism evidence="2 3">
    <name type="scientific">Rhodocollybia butyracea</name>
    <dbReference type="NCBI Taxonomy" id="206335"/>
    <lineage>
        <taxon>Eukaryota</taxon>
        <taxon>Fungi</taxon>
        <taxon>Dikarya</taxon>
        <taxon>Basidiomycota</taxon>
        <taxon>Agaricomycotina</taxon>
        <taxon>Agaricomycetes</taxon>
        <taxon>Agaricomycetidae</taxon>
        <taxon>Agaricales</taxon>
        <taxon>Marasmiineae</taxon>
        <taxon>Omphalotaceae</taxon>
        <taxon>Rhodocollybia</taxon>
    </lineage>
</organism>
<protein>
    <submittedName>
        <fullName evidence="2">P-loop containing nucleoside triphosphate hydrolase protein</fullName>
    </submittedName>
</protein>